<protein>
    <recommendedName>
        <fullName evidence="3">Nitroreductase</fullName>
    </recommendedName>
</protein>
<reference evidence="2" key="1">
    <citation type="journal article" date="2019" name="Int. J. Syst. Evol. Microbiol.">
        <title>The Global Catalogue of Microorganisms (GCM) 10K type strain sequencing project: providing services to taxonomists for standard genome sequencing and annotation.</title>
        <authorList>
            <consortium name="The Broad Institute Genomics Platform"/>
            <consortium name="The Broad Institute Genome Sequencing Center for Infectious Disease"/>
            <person name="Wu L."/>
            <person name="Ma J."/>
        </authorList>
    </citation>
    <scope>NUCLEOTIDE SEQUENCE [LARGE SCALE GENOMIC DNA]</scope>
    <source>
        <strain evidence="2">JCM 18958</strain>
    </source>
</reference>
<dbReference type="SUPFAM" id="SSF55469">
    <property type="entry name" value="FMN-dependent nitroreductase-like"/>
    <property type="match status" value="1"/>
</dbReference>
<dbReference type="Gene3D" id="3.40.109.10">
    <property type="entry name" value="NADH Oxidase"/>
    <property type="match status" value="1"/>
</dbReference>
<evidence type="ECO:0000313" key="1">
    <source>
        <dbReference type="EMBL" id="GAA4696525.1"/>
    </source>
</evidence>
<sequence>MVGMSATLLRVLSQRRPASVLTQEAPRRPELESVLRAVAGARFDDSRTPWRVAVTNRQSASDLAAAMAGLTSVPTMDGPVPRLKGKKIRRLAAYRGGLQWASTGGAGLAIIFRFDPESETPKKVQRFDAYSIRGLLEAAFYAQGWATVWSRRTPSDDQMLRDFYRLAENEEILGWLFVGRPAHDSAPDRAINLPPRDLEITYI</sequence>
<gene>
    <name evidence="1" type="ORF">GCM10025781_12960</name>
</gene>
<keyword evidence="2" id="KW-1185">Reference proteome</keyword>
<evidence type="ECO:0000313" key="2">
    <source>
        <dbReference type="Proteomes" id="UP001501446"/>
    </source>
</evidence>
<accession>A0ABP8WZT2</accession>
<proteinExistence type="predicted"/>
<organism evidence="1 2">
    <name type="scientific">Kocuria gwangalliensis</name>
    <dbReference type="NCBI Taxonomy" id="501592"/>
    <lineage>
        <taxon>Bacteria</taxon>
        <taxon>Bacillati</taxon>
        <taxon>Actinomycetota</taxon>
        <taxon>Actinomycetes</taxon>
        <taxon>Micrococcales</taxon>
        <taxon>Micrococcaceae</taxon>
        <taxon>Kocuria</taxon>
    </lineage>
</organism>
<comment type="caution">
    <text evidence="1">The sequence shown here is derived from an EMBL/GenBank/DDBJ whole genome shotgun (WGS) entry which is preliminary data.</text>
</comment>
<dbReference type="EMBL" id="BAABLN010000014">
    <property type="protein sequence ID" value="GAA4696525.1"/>
    <property type="molecule type" value="Genomic_DNA"/>
</dbReference>
<dbReference type="Proteomes" id="UP001501446">
    <property type="component" value="Unassembled WGS sequence"/>
</dbReference>
<dbReference type="InterPro" id="IPR000415">
    <property type="entry name" value="Nitroreductase-like"/>
</dbReference>
<evidence type="ECO:0008006" key="3">
    <source>
        <dbReference type="Google" id="ProtNLM"/>
    </source>
</evidence>
<name>A0ABP8WZT2_9MICC</name>